<sequence length="132" mass="13981">MSVSQINLVVSDLERSRAFYEAVGCRLRPIMLPGNEAPGAWAATTGFAPVCLHGTEFAAWWDSSAPAAAAGSATLDVTIDARPGAVAFVETIRSHGGRVVQELADMPWGQSYAVVADPDGYRWGIRSALSTE</sequence>
<proteinExistence type="predicted"/>
<evidence type="ECO:0000313" key="2">
    <source>
        <dbReference type="EMBL" id="VZO37024.1"/>
    </source>
</evidence>
<accession>A0A7M4DJ41</accession>
<evidence type="ECO:0000313" key="3">
    <source>
        <dbReference type="Proteomes" id="UP000419743"/>
    </source>
</evidence>
<feature type="domain" description="VOC" evidence="1">
    <location>
        <begin position="2"/>
        <end position="128"/>
    </location>
</feature>
<dbReference type="PANTHER" id="PTHR36503:SF3">
    <property type="entry name" value="BLR0126 PROTEIN"/>
    <property type="match status" value="1"/>
</dbReference>
<gene>
    <name evidence="2" type="ORF">HALOF300_02144</name>
</gene>
<name>A0A7M4DJ41_9MICO</name>
<dbReference type="SUPFAM" id="SSF54593">
    <property type="entry name" value="Glyoxalase/Bleomycin resistance protein/Dihydroxybiphenyl dioxygenase"/>
    <property type="match status" value="1"/>
</dbReference>
<dbReference type="Proteomes" id="UP000419743">
    <property type="component" value="Unassembled WGS sequence"/>
</dbReference>
<dbReference type="InterPro" id="IPR037523">
    <property type="entry name" value="VOC_core"/>
</dbReference>
<reference evidence="2 3" key="1">
    <citation type="submission" date="2019-11" db="EMBL/GenBank/DDBJ databases">
        <authorList>
            <person name="Criscuolo A."/>
        </authorList>
    </citation>
    <scope>NUCLEOTIDE SEQUENCE [LARGE SCALE GENOMIC DNA]</scope>
    <source>
        <strain evidence="2">CIP111667</strain>
    </source>
</reference>
<dbReference type="AlphaFoldDB" id="A0A7M4DJ41"/>
<protein>
    <submittedName>
        <fullName evidence="2">Glyoxalase-like domain protein</fullName>
    </submittedName>
</protein>
<dbReference type="Pfam" id="PF00903">
    <property type="entry name" value="Glyoxalase"/>
    <property type="match status" value="1"/>
</dbReference>
<keyword evidence="3" id="KW-1185">Reference proteome</keyword>
<dbReference type="InterPro" id="IPR004360">
    <property type="entry name" value="Glyas_Fos-R_dOase_dom"/>
</dbReference>
<dbReference type="InterPro" id="IPR029068">
    <property type="entry name" value="Glyas_Bleomycin-R_OHBP_Dase"/>
</dbReference>
<evidence type="ECO:0000259" key="1">
    <source>
        <dbReference type="PROSITE" id="PS51819"/>
    </source>
</evidence>
<dbReference type="Gene3D" id="3.10.180.10">
    <property type="entry name" value="2,3-Dihydroxybiphenyl 1,2-Dioxygenase, domain 1"/>
    <property type="match status" value="1"/>
</dbReference>
<dbReference type="PANTHER" id="PTHR36503">
    <property type="entry name" value="BLR2520 PROTEIN"/>
    <property type="match status" value="1"/>
</dbReference>
<dbReference type="EMBL" id="CACRYJ010000029">
    <property type="protein sequence ID" value="VZO37024.1"/>
    <property type="molecule type" value="Genomic_DNA"/>
</dbReference>
<organism evidence="2 3">
    <name type="scientific">Occultella aeris</name>
    <dbReference type="NCBI Taxonomy" id="2761496"/>
    <lineage>
        <taxon>Bacteria</taxon>
        <taxon>Bacillati</taxon>
        <taxon>Actinomycetota</taxon>
        <taxon>Actinomycetes</taxon>
        <taxon>Micrococcales</taxon>
        <taxon>Ruaniaceae</taxon>
        <taxon>Occultella</taxon>
    </lineage>
</organism>
<comment type="caution">
    <text evidence="2">The sequence shown here is derived from an EMBL/GenBank/DDBJ whole genome shotgun (WGS) entry which is preliminary data.</text>
</comment>
<dbReference type="PROSITE" id="PS51819">
    <property type="entry name" value="VOC"/>
    <property type="match status" value="1"/>
</dbReference>